<feature type="domain" description="GerMN" evidence="1">
    <location>
        <begin position="68"/>
        <end position="154"/>
    </location>
</feature>
<dbReference type="Proteomes" id="UP000050833">
    <property type="component" value="Unassembled WGS sequence"/>
</dbReference>
<reference evidence="2 3" key="1">
    <citation type="submission" date="2015-10" db="EMBL/GenBank/DDBJ databases">
        <title>Butyribacter intestini gen. nov., sp. nov., a butyric acid-producing bacterium of the family Lachnospiraceae isolated from the human faeces.</title>
        <authorList>
            <person name="Zou Y."/>
            <person name="Xue W."/>
            <person name="Luo G."/>
            <person name="Lv M."/>
        </authorList>
    </citation>
    <scope>NUCLEOTIDE SEQUENCE [LARGE SCALE GENOMIC DNA]</scope>
    <source>
        <strain evidence="2 3">TF01-11</strain>
    </source>
</reference>
<name>A0AAW3JW40_9FIRM</name>
<dbReference type="AlphaFoldDB" id="A0AAW3JW40"/>
<evidence type="ECO:0000313" key="2">
    <source>
        <dbReference type="EMBL" id="KQC86440.1"/>
    </source>
</evidence>
<organism evidence="2 3">
    <name type="scientific">Butyribacter intestini</name>
    <dbReference type="NCBI Taxonomy" id="1703332"/>
    <lineage>
        <taxon>Bacteria</taxon>
        <taxon>Bacillati</taxon>
        <taxon>Bacillota</taxon>
        <taxon>Clostridia</taxon>
        <taxon>Lachnospirales</taxon>
        <taxon>Lachnospiraceae</taxon>
        <taxon>Butyribacter</taxon>
    </lineage>
</organism>
<sequence length="322" mass="36045">MNNMILSKRLSIYAMCICICAVLIFSLSSCGKKETYKGYYVYGLDANEKKVMYEKCNISSEDKTAKSIKKFIRKLQREPDNINMKKAIPDDVKVDNFNISPSGELSLYFNAAYGNYTGVSEILRRAAIVKTLSQVKGIKGIQFYVAGQPITDSNMEPVGIMTADSFIDNTGGVSDYKQKATLNMYFSDETGKSLVIVPVNITYDATIPLEQLAIEQLISGPYTIDGVNKNKVLPTVPKGTVLNKVTVKEKTCYVDFSKEFLNKQDDITDMVAIYSVVNTLIELPNVNKVQFSIDGEQVLKYNESMSFGEPFERNLDIVKEKK</sequence>
<dbReference type="EMBL" id="LLKB01000001">
    <property type="protein sequence ID" value="KQC86440.1"/>
    <property type="molecule type" value="Genomic_DNA"/>
</dbReference>
<dbReference type="SMART" id="SM00909">
    <property type="entry name" value="Germane"/>
    <property type="match status" value="2"/>
</dbReference>
<dbReference type="Pfam" id="PF10646">
    <property type="entry name" value="Germane"/>
    <property type="match status" value="2"/>
</dbReference>
<proteinExistence type="predicted"/>
<comment type="caution">
    <text evidence="2">The sequence shown here is derived from an EMBL/GenBank/DDBJ whole genome shotgun (WGS) entry which is preliminary data.</text>
</comment>
<gene>
    <name evidence="2" type="ORF">APZ18_04440</name>
</gene>
<evidence type="ECO:0000259" key="1">
    <source>
        <dbReference type="SMART" id="SM00909"/>
    </source>
</evidence>
<protein>
    <recommendedName>
        <fullName evidence="1">GerMN domain-containing protein</fullName>
    </recommendedName>
</protein>
<evidence type="ECO:0000313" key="3">
    <source>
        <dbReference type="Proteomes" id="UP000050833"/>
    </source>
</evidence>
<dbReference type="InterPro" id="IPR019606">
    <property type="entry name" value="GerMN"/>
</dbReference>
<accession>A0AAW3JW40</accession>
<keyword evidence="3" id="KW-1185">Reference proteome</keyword>
<dbReference type="RefSeq" id="WP_055941951.1">
    <property type="nucleotide sequence ID" value="NZ_DBGBRS010000150.1"/>
</dbReference>
<feature type="domain" description="GerMN" evidence="1">
    <location>
        <begin position="210"/>
        <end position="302"/>
    </location>
</feature>